<reference evidence="3 4" key="1">
    <citation type="submission" date="2019-02" db="EMBL/GenBank/DDBJ databases">
        <title>Deep-cultivation of Planctomycetes and their phenomic and genomic characterization uncovers novel biology.</title>
        <authorList>
            <person name="Wiegand S."/>
            <person name="Jogler M."/>
            <person name="Boedeker C."/>
            <person name="Pinto D."/>
            <person name="Vollmers J."/>
            <person name="Rivas-Marin E."/>
            <person name="Kohn T."/>
            <person name="Peeters S.H."/>
            <person name="Heuer A."/>
            <person name="Rast P."/>
            <person name="Oberbeckmann S."/>
            <person name="Bunk B."/>
            <person name="Jeske O."/>
            <person name="Meyerdierks A."/>
            <person name="Storesund J.E."/>
            <person name="Kallscheuer N."/>
            <person name="Luecker S."/>
            <person name="Lage O.M."/>
            <person name="Pohl T."/>
            <person name="Merkel B.J."/>
            <person name="Hornburger P."/>
            <person name="Mueller R.-W."/>
            <person name="Bruemmer F."/>
            <person name="Labrenz M."/>
            <person name="Spormann A.M."/>
            <person name="Op den Camp H."/>
            <person name="Overmann J."/>
            <person name="Amann R."/>
            <person name="Jetten M.S.M."/>
            <person name="Mascher T."/>
            <person name="Medema M.H."/>
            <person name="Devos D.P."/>
            <person name="Kaster A.-K."/>
            <person name="Ovreas L."/>
            <person name="Rohde M."/>
            <person name="Galperin M.Y."/>
            <person name="Jogler C."/>
        </authorList>
    </citation>
    <scope>NUCLEOTIDE SEQUENCE [LARGE SCALE GENOMIC DNA]</scope>
    <source>
        <strain evidence="3 4">TBK1r</strain>
    </source>
</reference>
<sequence>MVCTGQYALLAIVVLFAVSHCTAHAADLVGNYPHPVGHTVSSAESAIQWHEDLDAGWRAAKQSGRPMVIFITSSRCRYCDAMKRDTWTDGTIRSRLKNGFVAIRLSPDRNADVLRRIDVPAYPTTLIGHPDGKVLAHKVGYQPPGALHQLLGAADQSAN</sequence>
<feature type="signal peptide" evidence="2">
    <location>
        <begin position="1"/>
        <end position="25"/>
    </location>
</feature>
<evidence type="ECO:0000256" key="1">
    <source>
        <dbReference type="ARBA" id="ARBA00022729"/>
    </source>
</evidence>
<protein>
    <submittedName>
        <fullName evidence="3">Uncharacterized protein</fullName>
    </submittedName>
</protein>
<dbReference type="EMBL" id="CP036432">
    <property type="protein sequence ID" value="QDV82799.1"/>
    <property type="molecule type" value="Genomic_DNA"/>
</dbReference>
<keyword evidence="1 2" id="KW-0732">Signal</keyword>
<evidence type="ECO:0000313" key="3">
    <source>
        <dbReference type="EMBL" id="QDV82799.1"/>
    </source>
</evidence>
<dbReference type="InterPro" id="IPR051099">
    <property type="entry name" value="AGR/TXD"/>
</dbReference>
<gene>
    <name evidence="3" type="ORF">TBK1r_17310</name>
</gene>
<name>A0ABX5XLE0_9BACT</name>
<feature type="chain" id="PRO_5047506107" evidence="2">
    <location>
        <begin position="26"/>
        <end position="159"/>
    </location>
</feature>
<dbReference type="SUPFAM" id="SSF52833">
    <property type="entry name" value="Thioredoxin-like"/>
    <property type="match status" value="1"/>
</dbReference>
<dbReference type="InterPro" id="IPR036249">
    <property type="entry name" value="Thioredoxin-like_sf"/>
</dbReference>
<dbReference type="PANTHER" id="PTHR15337">
    <property type="entry name" value="ANTERIOR GRADIENT PROTEIN-RELATED"/>
    <property type="match status" value="1"/>
</dbReference>
<proteinExistence type="predicted"/>
<evidence type="ECO:0000313" key="4">
    <source>
        <dbReference type="Proteomes" id="UP000318081"/>
    </source>
</evidence>
<organism evidence="3 4">
    <name type="scientific">Stieleria magnilauensis</name>
    <dbReference type="NCBI Taxonomy" id="2527963"/>
    <lineage>
        <taxon>Bacteria</taxon>
        <taxon>Pseudomonadati</taxon>
        <taxon>Planctomycetota</taxon>
        <taxon>Planctomycetia</taxon>
        <taxon>Pirellulales</taxon>
        <taxon>Pirellulaceae</taxon>
        <taxon>Stieleria</taxon>
    </lineage>
</organism>
<dbReference type="Gene3D" id="3.40.30.10">
    <property type="entry name" value="Glutaredoxin"/>
    <property type="match status" value="1"/>
</dbReference>
<evidence type="ECO:0000256" key="2">
    <source>
        <dbReference type="SAM" id="SignalP"/>
    </source>
</evidence>
<accession>A0ABX5XLE0</accession>
<keyword evidence="4" id="KW-1185">Reference proteome</keyword>
<dbReference type="Pfam" id="PF13899">
    <property type="entry name" value="Thioredoxin_7"/>
    <property type="match status" value="1"/>
</dbReference>
<dbReference type="PANTHER" id="PTHR15337:SF11">
    <property type="entry name" value="THIOREDOXIN DOMAIN-CONTAINING PROTEIN"/>
    <property type="match status" value="1"/>
</dbReference>
<dbReference type="Proteomes" id="UP000318081">
    <property type="component" value="Chromosome"/>
</dbReference>